<reference evidence="8" key="1">
    <citation type="journal article" date="2023" name="Mol. Phylogenet. Evol.">
        <title>Genome-scale phylogeny and comparative genomics of the fungal order Sordariales.</title>
        <authorList>
            <person name="Hensen N."/>
            <person name="Bonometti L."/>
            <person name="Westerberg I."/>
            <person name="Brannstrom I.O."/>
            <person name="Guillou S."/>
            <person name="Cros-Aarteil S."/>
            <person name="Calhoun S."/>
            <person name="Haridas S."/>
            <person name="Kuo A."/>
            <person name="Mondo S."/>
            <person name="Pangilinan J."/>
            <person name="Riley R."/>
            <person name="LaButti K."/>
            <person name="Andreopoulos B."/>
            <person name="Lipzen A."/>
            <person name="Chen C."/>
            <person name="Yan M."/>
            <person name="Daum C."/>
            <person name="Ng V."/>
            <person name="Clum A."/>
            <person name="Steindorff A."/>
            <person name="Ohm R.A."/>
            <person name="Martin F."/>
            <person name="Silar P."/>
            <person name="Natvig D.O."/>
            <person name="Lalanne C."/>
            <person name="Gautier V."/>
            <person name="Ament-Velasquez S.L."/>
            <person name="Kruys A."/>
            <person name="Hutchinson M.I."/>
            <person name="Powell A.J."/>
            <person name="Barry K."/>
            <person name="Miller A.N."/>
            <person name="Grigoriev I.V."/>
            <person name="Debuchy R."/>
            <person name="Gladieux P."/>
            <person name="Hiltunen Thoren M."/>
            <person name="Johannesson H."/>
        </authorList>
    </citation>
    <scope>NUCLEOTIDE SEQUENCE</scope>
    <source>
        <strain evidence="8">PSN243</strain>
    </source>
</reference>
<keyword evidence="9" id="KW-1185">Reference proteome</keyword>
<dbReference type="GO" id="GO:0008270">
    <property type="term" value="F:zinc ion binding"/>
    <property type="evidence" value="ECO:0007669"/>
    <property type="project" value="InterPro"/>
</dbReference>
<evidence type="ECO:0000256" key="3">
    <source>
        <dbReference type="ARBA" id="ARBA00023015"/>
    </source>
</evidence>
<proteinExistence type="predicted"/>
<evidence type="ECO:0000256" key="2">
    <source>
        <dbReference type="ARBA" id="ARBA00022833"/>
    </source>
</evidence>
<evidence type="ECO:0000256" key="1">
    <source>
        <dbReference type="ARBA" id="ARBA00022723"/>
    </source>
</evidence>
<dbReference type="PANTHER" id="PTHR47660:SF3">
    <property type="entry name" value="FINGER DOMAIN PROTEIN, PUTATIVE (AFU_ORTHOLOGUE AFUA_4G03310)-RELATED"/>
    <property type="match status" value="1"/>
</dbReference>
<evidence type="ECO:0000256" key="5">
    <source>
        <dbReference type="ARBA" id="ARBA00023242"/>
    </source>
</evidence>
<dbReference type="InterPro" id="IPR001138">
    <property type="entry name" value="Zn2Cys6_DnaBD"/>
</dbReference>
<keyword evidence="5" id="KW-0539">Nucleus</keyword>
<dbReference type="EMBL" id="MU865945">
    <property type="protein sequence ID" value="KAK4448014.1"/>
    <property type="molecule type" value="Genomic_DNA"/>
</dbReference>
<evidence type="ECO:0000259" key="7">
    <source>
        <dbReference type="PROSITE" id="PS50048"/>
    </source>
</evidence>
<name>A0AAV9GJ71_9PEZI</name>
<keyword evidence="1" id="KW-0479">Metal-binding</keyword>
<dbReference type="GO" id="GO:0000981">
    <property type="term" value="F:DNA-binding transcription factor activity, RNA polymerase II-specific"/>
    <property type="evidence" value="ECO:0007669"/>
    <property type="project" value="InterPro"/>
</dbReference>
<dbReference type="PANTHER" id="PTHR47660">
    <property type="entry name" value="TRANSCRIPTION FACTOR WITH C2H2 AND ZN(2)-CYS(6) DNA BINDING DOMAIN (EUROFUNG)-RELATED-RELATED"/>
    <property type="match status" value="1"/>
</dbReference>
<evidence type="ECO:0000313" key="8">
    <source>
        <dbReference type="EMBL" id="KAK4448014.1"/>
    </source>
</evidence>
<protein>
    <recommendedName>
        <fullName evidence="7">Zn(2)-C6 fungal-type domain-containing protein</fullName>
    </recommendedName>
</protein>
<dbReference type="PROSITE" id="PS50048">
    <property type="entry name" value="ZN2_CY6_FUNGAL_2"/>
    <property type="match status" value="1"/>
</dbReference>
<feature type="domain" description="Zn(2)-C6 fungal-type" evidence="7">
    <location>
        <begin position="19"/>
        <end position="49"/>
    </location>
</feature>
<accession>A0AAV9GJ71</accession>
<sequence length="460" mass="50715">MPPSWSAVERVDPPPRKKSCAACIKAKRRCSQDSPSCQRCRQRRLECKYAGGRITKPSLDHESPQELVTPTPSTTHTVHVVHADSDSGSQITPTATPRVFVPPHEFAYTIPWTPSVGSTEGATGPSGSVDTPGPRFVELPTAVPPTSTGTSEVLDVLSATRPFTEISDAVAYAMKIRLQYALDRTSFAVNQMVFECSTPWSHPQLYQREMPRSIQDAQAFCALYINKSPANSLIILRVIQSRAEELVSAPLPTTPLETLARAHALLLYQIIRFFDGDISLRAGAERGMRPLEEAAFSLMTFTTFSEGTFDDMGGPDVTLPAAPGPELPMQNIPPPAMRSFWESWVFQESARRTFLMIFFFLRVYKITKGDCVDPKGSCDGKLGLFHSFTASAHLWGAKDFVDFAAAWNSKRHLIVKNGDFSEVLDHAHPDDIDAFPRILFSAVLGIDEAKLWITARGGTL</sequence>
<gene>
    <name evidence="8" type="ORF">QBC34DRAFT_407964</name>
</gene>
<dbReference type="SMART" id="SM00066">
    <property type="entry name" value="GAL4"/>
    <property type="match status" value="1"/>
</dbReference>
<dbReference type="Proteomes" id="UP001321760">
    <property type="component" value="Unassembled WGS sequence"/>
</dbReference>
<dbReference type="SUPFAM" id="SSF57701">
    <property type="entry name" value="Zn2/Cys6 DNA-binding domain"/>
    <property type="match status" value="1"/>
</dbReference>
<dbReference type="InterPro" id="IPR036864">
    <property type="entry name" value="Zn2-C6_fun-type_DNA-bd_sf"/>
</dbReference>
<dbReference type="Pfam" id="PF00172">
    <property type="entry name" value="Zn_clus"/>
    <property type="match status" value="1"/>
</dbReference>
<feature type="region of interest" description="Disordered" evidence="6">
    <location>
        <begin position="113"/>
        <end position="133"/>
    </location>
</feature>
<keyword evidence="2" id="KW-0862">Zinc</keyword>
<keyword evidence="3" id="KW-0805">Transcription regulation</keyword>
<dbReference type="Gene3D" id="4.10.240.10">
    <property type="entry name" value="Zn(2)-C6 fungal-type DNA-binding domain"/>
    <property type="match status" value="1"/>
</dbReference>
<reference evidence="8" key="2">
    <citation type="submission" date="2023-05" db="EMBL/GenBank/DDBJ databases">
        <authorList>
            <consortium name="Lawrence Berkeley National Laboratory"/>
            <person name="Steindorff A."/>
            <person name="Hensen N."/>
            <person name="Bonometti L."/>
            <person name="Westerberg I."/>
            <person name="Brannstrom I.O."/>
            <person name="Guillou S."/>
            <person name="Cros-Aarteil S."/>
            <person name="Calhoun S."/>
            <person name="Haridas S."/>
            <person name="Kuo A."/>
            <person name="Mondo S."/>
            <person name="Pangilinan J."/>
            <person name="Riley R."/>
            <person name="Labutti K."/>
            <person name="Andreopoulos B."/>
            <person name="Lipzen A."/>
            <person name="Chen C."/>
            <person name="Yanf M."/>
            <person name="Daum C."/>
            <person name="Ng V."/>
            <person name="Clum A."/>
            <person name="Ohm R."/>
            <person name="Martin F."/>
            <person name="Silar P."/>
            <person name="Natvig D."/>
            <person name="Lalanne C."/>
            <person name="Gautier V."/>
            <person name="Ament-Velasquez S.L."/>
            <person name="Kruys A."/>
            <person name="Hutchinson M.I."/>
            <person name="Powell A.J."/>
            <person name="Barry K."/>
            <person name="Miller A.N."/>
            <person name="Grigoriev I.V."/>
            <person name="Debuchy R."/>
            <person name="Gladieux P."/>
            <person name="Thoren M.H."/>
            <person name="Johannesson H."/>
        </authorList>
    </citation>
    <scope>NUCLEOTIDE SEQUENCE</scope>
    <source>
        <strain evidence="8">PSN243</strain>
    </source>
</reference>
<feature type="compositionally biased region" description="Polar residues" evidence="6">
    <location>
        <begin position="115"/>
        <end position="129"/>
    </location>
</feature>
<evidence type="ECO:0000256" key="6">
    <source>
        <dbReference type="SAM" id="MobiDB-lite"/>
    </source>
</evidence>
<dbReference type="AlphaFoldDB" id="A0AAV9GJ71"/>
<evidence type="ECO:0000313" key="9">
    <source>
        <dbReference type="Proteomes" id="UP001321760"/>
    </source>
</evidence>
<organism evidence="8 9">
    <name type="scientific">Podospora aff. communis PSN243</name>
    <dbReference type="NCBI Taxonomy" id="3040156"/>
    <lineage>
        <taxon>Eukaryota</taxon>
        <taxon>Fungi</taxon>
        <taxon>Dikarya</taxon>
        <taxon>Ascomycota</taxon>
        <taxon>Pezizomycotina</taxon>
        <taxon>Sordariomycetes</taxon>
        <taxon>Sordariomycetidae</taxon>
        <taxon>Sordariales</taxon>
        <taxon>Podosporaceae</taxon>
        <taxon>Podospora</taxon>
    </lineage>
</organism>
<keyword evidence="4" id="KW-0804">Transcription</keyword>
<comment type="caution">
    <text evidence="8">The sequence shown here is derived from an EMBL/GenBank/DDBJ whole genome shotgun (WGS) entry which is preliminary data.</text>
</comment>
<evidence type="ECO:0000256" key="4">
    <source>
        <dbReference type="ARBA" id="ARBA00023163"/>
    </source>
</evidence>
<dbReference type="CDD" id="cd00067">
    <property type="entry name" value="GAL4"/>
    <property type="match status" value="1"/>
</dbReference>